<dbReference type="STRING" id="279238.Saro_2756"/>
<dbReference type="InterPro" id="IPR036590">
    <property type="entry name" value="SRAP-like"/>
</dbReference>
<evidence type="ECO:0000256" key="4">
    <source>
        <dbReference type="ARBA" id="ARBA00022801"/>
    </source>
</evidence>
<evidence type="ECO:0000256" key="1">
    <source>
        <dbReference type="ARBA" id="ARBA00008136"/>
    </source>
</evidence>
<accession>Q2G4N1</accession>
<evidence type="ECO:0000313" key="10">
    <source>
        <dbReference type="Proteomes" id="UP000009134"/>
    </source>
</evidence>
<keyword evidence="10" id="KW-1185">Reference proteome</keyword>
<proteinExistence type="inferred from homology"/>
<comment type="similarity">
    <text evidence="1 8">Belongs to the SOS response-associated peptidase family.</text>
</comment>
<dbReference type="PANTHER" id="PTHR13604">
    <property type="entry name" value="DC12-RELATED"/>
    <property type="match status" value="1"/>
</dbReference>
<evidence type="ECO:0000256" key="2">
    <source>
        <dbReference type="ARBA" id="ARBA00022670"/>
    </source>
</evidence>
<dbReference type="KEGG" id="nar:Saro_2756"/>
<evidence type="ECO:0000256" key="3">
    <source>
        <dbReference type="ARBA" id="ARBA00022763"/>
    </source>
</evidence>
<keyword evidence="3" id="KW-0227">DNA damage</keyword>
<keyword evidence="4 8" id="KW-0378">Hydrolase</keyword>
<name>Q2G4N1_NOVAD</name>
<evidence type="ECO:0000256" key="8">
    <source>
        <dbReference type="RuleBase" id="RU364100"/>
    </source>
</evidence>
<dbReference type="eggNOG" id="COG2135">
    <property type="taxonomic scope" value="Bacteria"/>
</dbReference>
<evidence type="ECO:0000256" key="7">
    <source>
        <dbReference type="ARBA" id="ARBA00023239"/>
    </source>
</evidence>
<evidence type="ECO:0000256" key="5">
    <source>
        <dbReference type="ARBA" id="ARBA00023124"/>
    </source>
</evidence>
<dbReference type="HOGENOM" id="CLU_801289_0_0_5"/>
<dbReference type="GO" id="GO:0003697">
    <property type="term" value="F:single-stranded DNA binding"/>
    <property type="evidence" value="ECO:0007669"/>
    <property type="project" value="InterPro"/>
</dbReference>
<dbReference type="PANTHER" id="PTHR13604:SF0">
    <property type="entry name" value="ABASIC SITE PROCESSING PROTEIN HMCES"/>
    <property type="match status" value="1"/>
</dbReference>
<dbReference type="GO" id="GO:0016829">
    <property type="term" value="F:lyase activity"/>
    <property type="evidence" value="ECO:0007669"/>
    <property type="project" value="UniProtKB-KW"/>
</dbReference>
<dbReference type="SUPFAM" id="SSF143081">
    <property type="entry name" value="BB1717-like"/>
    <property type="match status" value="1"/>
</dbReference>
<keyword evidence="2 8" id="KW-0645">Protease</keyword>
<dbReference type="GO" id="GO:0106300">
    <property type="term" value="P:protein-DNA covalent cross-linking repair"/>
    <property type="evidence" value="ECO:0007669"/>
    <property type="project" value="InterPro"/>
</dbReference>
<organism evidence="9 10">
    <name type="scientific">Novosphingobium aromaticivorans (strain ATCC 700278 / DSM 12444 / CCUG 56034 / CIP 105152 / NBRC 16084 / F199)</name>
    <dbReference type="NCBI Taxonomy" id="279238"/>
    <lineage>
        <taxon>Bacteria</taxon>
        <taxon>Pseudomonadati</taxon>
        <taxon>Pseudomonadota</taxon>
        <taxon>Alphaproteobacteria</taxon>
        <taxon>Sphingomonadales</taxon>
        <taxon>Sphingomonadaceae</taxon>
        <taxon>Novosphingobium</taxon>
    </lineage>
</organism>
<sequence length="346" mass="39167">MAKQPDSLTILALRALQDLEQRAHIGTVELTQSDRVALEWLVRAGVAQRWQVRNLISALTAPISNPIHASGDHYMRATAATTALEAWHHIAGVERQDCIRRAIAARRYCVEMLDPEDQQPQPWHMCNRYRPGDRHMITQLFAASPARPFNDGPPIVHPREPGFVVRRDHHGALVLDQMTWGFPVILNGKRGQPLKPKPVNNARFDKLDKFWGRWSRVPAQRCLVPTAHYAEAEGPSGEMRTTWLSLKSTPVFAWAGLWATHEDWGPVYTCVMTDNAPELADIHDRSPVILAPEDWEAWLTAPLEELRRFDRPWPASDTNIVRTPVPWSKGGREDAYLGALPSAPWL</sequence>
<dbReference type="EC" id="3.4.-.-" evidence="8"/>
<keyword evidence="7" id="KW-0456">Lyase</keyword>
<dbReference type="AlphaFoldDB" id="Q2G4N1"/>
<dbReference type="GO" id="GO:0008233">
    <property type="term" value="F:peptidase activity"/>
    <property type="evidence" value="ECO:0007669"/>
    <property type="project" value="UniProtKB-KW"/>
</dbReference>
<evidence type="ECO:0000256" key="6">
    <source>
        <dbReference type="ARBA" id="ARBA00023125"/>
    </source>
</evidence>
<reference evidence="10" key="1">
    <citation type="submission" date="2006-01" db="EMBL/GenBank/DDBJ databases">
        <title>Complete sequence of Novosphingobium aromaticivorans DSM 12444.</title>
        <authorList>
            <consortium name="US DOE Joint Genome Institute"/>
            <person name="Copeland A."/>
            <person name="Lucas S."/>
            <person name="Lapidus A."/>
            <person name="Barry K."/>
            <person name="Detter J.C."/>
            <person name="Glavina T."/>
            <person name="Hammon N."/>
            <person name="Israni S."/>
            <person name="Pitluck S."/>
            <person name="Chain P."/>
            <person name="Malfatti S."/>
            <person name="Shin M."/>
            <person name="Vergez L."/>
            <person name="Schmutz J."/>
            <person name="Larimer F."/>
            <person name="Land M."/>
            <person name="Kyrpides N."/>
            <person name="Ivanova N."/>
            <person name="Fredrickson J."/>
            <person name="Balkwill D."/>
            <person name="Romine M.F."/>
            <person name="Richardson P."/>
        </authorList>
    </citation>
    <scope>NUCLEOTIDE SEQUENCE [LARGE SCALE GENOMIC DNA]</scope>
    <source>
        <strain evidence="10">ATCC 700278 / DSM 12444 / CCUG 56034 / CIP 105152 / NBRC 16084 / F199</strain>
    </source>
</reference>
<dbReference type="RefSeq" id="WP_011446398.1">
    <property type="nucleotide sequence ID" value="NC_007794.1"/>
</dbReference>
<dbReference type="GO" id="GO:0006508">
    <property type="term" value="P:proteolysis"/>
    <property type="evidence" value="ECO:0007669"/>
    <property type="project" value="UniProtKB-KW"/>
</dbReference>
<dbReference type="EMBL" id="CP000248">
    <property type="protein sequence ID" value="ABD27192.1"/>
    <property type="molecule type" value="Genomic_DNA"/>
</dbReference>
<evidence type="ECO:0000313" key="9">
    <source>
        <dbReference type="EMBL" id="ABD27192.1"/>
    </source>
</evidence>
<protein>
    <recommendedName>
        <fullName evidence="8">Abasic site processing protein</fullName>
        <ecNumber evidence="8">3.4.-.-</ecNumber>
    </recommendedName>
</protein>
<keyword evidence="6" id="KW-0238">DNA-binding</keyword>
<dbReference type="Gene3D" id="3.90.1680.10">
    <property type="entry name" value="SOS response associated peptidase-like"/>
    <property type="match status" value="1"/>
</dbReference>
<dbReference type="Proteomes" id="UP000009134">
    <property type="component" value="Chromosome"/>
</dbReference>
<gene>
    <name evidence="9" type="ordered locus">Saro_2756</name>
</gene>
<dbReference type="InterPro" id="IPR003738">
    <property type="entry name" value="SRAP"/>
</dbReference>
<keyword evidence="5" id="KW-0190">Covalent protein-DNA linkage</keyword>
<dbReference type="Pfam" id="PF02586">
    <property type="entry name" value="SRAP"/>
    <property type="match status" value="1"/>
</dbReference>